<evidence type="ECO:0000256" key="1">
    <source>
        <dbReference type="SAM" id="SignalP"/>
    </source>
</evidence>
<dbReference type="RefSeq" id="WP_053939815.1">
    <property type="nucleotide sequence ID" value="NZ_LAQT01000038.1"/>
</dbReference>
<reference evidence="2 3" key="1">
    <citation type="submission" date="2015-07" db="EMBL/GenBank/DDBJ databases">
        <title>Draft genome sequence of the Amantichitinum ursilacus IGB-41, a new chitin-degrading bacterium.</title>
        <authorList>
            <person name="Kirstahler P."/>
            <person name="Guenther M."/>
            <person name="Grumaz C."/>
            <person name="Rupp S."/>
            <person name="Zibek S."/>
            <person name="Sohn K."/>
        </authorList>
    </citation>
    <scope>NUCLEOTIDE SEQUENCE [LARGE SCALE GENOMIC DNA]</scope>
    <source>
        <strain evidence="2 3">IGB-41</strain>
    </source>
</reference>
<evidence type="ECO:0008006" key="4">
    <source>
        <dbReference type="Google" id="ProtNLM"/>
    </source>
</evidence>
<dbReference type="AlphaFoldDB" id="A0A0N1JR50"/>
<evidence type="ECO:0000313" key="3">
    <source>
        <dbReference type="Proteomes" id="UP000037939"/>
    </source>
</evidence>
<comment type="caution">
    <text evidence="2">The sequence shown here is derived from an EMBL/GenBank/DDBJ whole genome shotgun (WGS) entry which is preliminary data.</text>
</comment>
<dbReference type="EMBL" id="LAQT01000038">
    <property type="protein sequence ID" value="KPC49081.1"/>
    <property type="molecule type" value="Genomic_DNA"/>
</dbReference>
<protein>
    <recommendedName>
        <fullName evidence="4">Cell envelope biogenesis protein TolA</fullName>
    </recommendedName>
</protein>
<sequence length="180" mass="19652">MRKYAIQSLIAAALIAAPAVSFAKLTHEEYKTRKDSIDQRYDAAKDQCKSLSGNGKDVCQEQAKADRDIAVADLDAQDKNTDKARSDAAKQRAKSTYAVADEKCGGLAGNNKDVCKQTAKADRDKSLADIDANKDRYKATAKADQEKNDADYKVAKEKCDAFAGDKKDSCVKEAKAQYNQ</sequence>
<organism evidence="2 3">
    <name type="scientific">Amantichitinum ursilacus</name>
    <dbReference type="NCBI Taxonomy" id="857265"/>
    <lineage>
        <taxon>Bacteria</taxon>
        <taxon>Pseudomonadati</taxon>
        <taxon>Pseudomonadota</taxon>
        <taxon>Betaproteobacteria</taxon>
        <taxon>Neisseriales</taxon>
        <taxon>Chitinibacteraceae</taxon>
        <taxon>Amantichitinum</taxon>
    </lineage>
</organism>
<keyword evidence="1" id="KW-0732">Signal</keyword>
<proteinExistence type="predicted"/>
<gene>
    <name evidence="2" type="ORF">WG78_21215</name>
</gene>
<evidence type="ECO:0000313" key="2">
    <source>
        <dbReference type="EMBL" id="KPC49081.1"/>
    </source>
</evidence>
<keyword evidence="3" id="KW-1185">Reference proteome</keyword>
<dbReference type="Proteomes" id="UP000037939">
    <property type="component" value="Unassembled WGS sequence"/>
</dbReference>
<feature type="signal peptide" evidence="1">
    <location>
        <begin position="1"/>
        <end position="23"/>
    </location>
</feature>
<name>A0A0N1JR50_9NEIS</name>
<feature type="chain" id="PRO_5005875066" description="Cell envelope biogenesis protein TolA" evidence="1">
    <location>
        <begin position="24"/>
        <end position="180"/>
    </location>
</feature>
<dbReference type="STRING" id="857265.WG78_21215"/>
<accession>A0A0N1JR50</accession>
<dbReference type="OrthoDB" id="5769605at2"/>